<comment type="caution">
    <text evidence="2">The sequence shown here is derived from an EMBL/GenBank/DDBJ whole genome shotgun (WGS) entry which is preliminary data.</text>
</comment>
<organism evidence="2 3">
    <name type="scientific">Aliidiomarina maris</name>
    <dbReference type="NCBI Taxonomy" id="531312"/>
    <lineage>
        <taxon>Bacteria</taxon>
        <taxon>Pseudomonadati</taxon>
        <taxon>Pseudomonadota</taxon>
        <taxon>Gammaproteobacteria</taxon>
        <taxon>Alteromonadales</taxon>
        <taxon>Idiomarinaceae</taxon>
        <taxon>Aliidiomarina</taxon>
    </lineage>
</organism>
<evidence type="ECO:0000256" key="1">
    <source>
        <dbReference type="SAM" id="Phobius"/>
    </source>
</evidence>
<dbReference type="AlphaFoldDB" id="A0A327X6V4"/>
<protein>
    <submittedName>
        <fullName evidence="2">Uncharacterized protein</fullName>
    </submittedName>
</protein>
<feature type="transmembrane region" description="Helical" evidence="1">
    <location>
        <begin position="12"/>
        <end position="32"/>
    </location>
</feature>
<accession>A0A327X6V4</accession>
<keyword evidence="1" id="KW-1133">Transmembrane helix</keyword>
<dbReference type="EMBL" id="QLMD01000001">
    <property type="protein sequence ID" value="RAK01623.1"/>
    <property type="molecule type" value="Genomic_DNA"/>
</dbReference>
<keyword evidence="1" id="KW-0472">Membrane</keyword>
<sequence length="34" mass="3825">MARKNQIMRLFTHAIVVWAGAGMLTILAVWVIGR</sequence>
<name>A0A327X6V4_9GAMM</name>
<reference evidence="2 3" key="1">
    <citation type="submission" date="2018-06" db="EMBL/GenBank/DDBJ databases">
        <title>Genomic Encyclopedia of Type Strains, Phase III (KMG-III): the genomes of soil and plant-associated and newly described type strains.</title>
        <authorList>
            <person name="Whitman W."/>
        </authorList>
    </citation>
    <scope>NUCLEOTIDE SEQUENCE [LARGE SCALE GENOMIC DNA]</scope>
    <source>
        <strain evidence="2 3">CGMCC 1.15366</strain>
    </source>
</reference>
<keyword evidence="1" id="KW-0812">Transmembrane</keyword>
<dbReference type="Proteomes" id="UP000249203">
    <property type="component" value="Unassembled WGS sequence"/>
</dbReference>
<gene>
    <name evidence="2" type="ORF">B0I24_101246</name>
</gene>
<evidence type="ECO:0000313" key="3">
    <source>
        <dbReference type="Proteomes" id="UP000249203"/>
    </source>
</evidence>
<proteinExistence type="predicted"/>
<evidence type="ECO:0000313" key="2">
    <source>
        <dbReference type="EMBL" id="RAK01623.1"/>
    </source>
</evidence>